<evidence type="ECO:0000313" key="1">
    <source>
        <dbReference type="EMBL" id="VDP18971.1"/>
    </source>
</evidence>
<gene>
    <name evidence="1" type="ORF">SMRZ_LOCUS15705</name>
</gene>
<evidence type="ECO:0000313" key="2">
    <source>
        <dbReference type="Proteomes" id="UP000277204"/>
    </source>
</evidence>
<organism evidence="1 2">
    <name type="scientific">Schistosoma margrebowiei</name>
    <dbReference type="NCBI Taxonomy" id="48269"/>
    <lineage>
        <taxon>Eukaryota</taxon>
        <taxon>Metazoa</taxon>
        <taxon>Spiralia</taxon>
        <taxon>Lophotrochozoa</taxon>
        <taxon>Platyhelminthes</taxon>
        <taxon>Trematoda</taxon>
        <taxon>Digenea</taxon>
        <taxon>Strigeidida</taxon>
        <taxon>Schistosomatoidea</taxon>
        <taxon>Schistosomatidae</taxon>
        <taxon>Schistosoma</taxon>
    </lineage>
</organism>
<proteinExistence type="predicted"/>
<dbReference type="AlphaFoldDB" id="A0A183MI30"/>
<keyword evidence="2" id="KW-1185">Reference proteome</keyword>
<reference evidence="1 2" key="1">
    <citation type="submission" date="2018-11" db="EMBL/GenBank/DDBJ databases">
        <authorList>
            <consortium name="Pathogen Informatics"/>
        </authorList>
    </citation>
    <scope>NUCLEOTIDE SEQUENCE [LARGE SCALE GENOMIC DNA]</scope>
    <source>
        <strain evidence="1 2">Zambia</strain>
    </source>
</reference>
<accession>A0A183MI30</accession>
<dbReference type="EMBL" id="UZAI01016985">
    <property type="protein sequence ID" value="VDP18971.1"/>
    <property type="molecule type" value="Genomic_DNA"/>
</dbReference>
<dbReference type="Proteomes" id="UP000277204">
    <property type="component" value="Unassembled WGS sequence"/>
</dbReference>
<protein>
    <submittedName>
        <fullName evidence="1">Uncharacterized protein</fullName>
    </submittedName>
</protein>
<dbReference type="STRING" id="48269.A0A183MI30"/>
<name>A0A183MI30_9TREM</name>
<sequence length="296" mass="33308">MDVTWKRLMDKEDPSKGFGKLKFQISRVQNSMEANDIFESLPTIRPRRQTPFHHFLLFERQLGFLVKLRTQLLNRSCFGDATEVDELIFQLHTELENDCSLHESSPNRISNDTAVTQVPPSGPVLSISETCPVRDSNSIVPETACADSDLSSSQSDALLNVHRIFAVTAHETGNKSGSTLNVAAPNESHHSATEVFDKSNYRDSLLPENMLDASNDDQKLNTILIDADYLDDPLSTNEVPNKFGHNISVESNFDYFISSVVQPHHIVTFSRLSVQCDKYVLDKFKLIVTCEYEDPT</sequence>